<name>A0A073CD15_PLAA1</name>
<dbReference type="Gene3D" id="1.10.10.1770">
    <property type="entry name" value="Gun4-like"/>
    <property type="match status" value="1"/>
</dbReference>
<dbReference type="InterPro" id="IPR016024">
    <property type="entry name" value="ARM-type_fold"/>
</dbReference>
<evidence type="ECO:0000259" key="2">
    <source>
        <dbReference type="Pfam" id="PF16416"/>
    </source>
</evidence>
<dbReference type="InterPro" id="IPR037215">
    <property type="entry name" value="GUN4-like_sf"/>
</dbReference>
<protein>
    <recommendedName>
        <fullName evidence="5">Ycf53-like protein</fullName>
    </recommendedName>
</protein>
<dbReference type="InterPro" id="IPR032192">
    <property type="entry name" value="GUN4_N"/>
</dbReference>
<evidence type="ECO:0000259" key="1">
    <source>
        <dbReference type="Pfam" id="PF05419"/>
    </source>
</evidence>
<gene>
    <name evidence="3" type="ORF">A19Y_0318</name>
</gene>
<organism evidence="3 4">
    <name type="scientific">Planktothrix agardhii (strain NIVA-CYA 126/8)</name>
    <dbReference type="NCBI Taxonomy" id="388467"/>
    <lineage>
        <taxon>Bacteria</taxon>
        <taxon>Bacillati</taxon>
        <taxon>Cyanobacteriota</taxon>
        <taxon>Cyanophyceae</taxon>
        <taxon>Oscillatoriophycideae</taxon>
        <taxon>Oscillatoriales</taxon>
        <taxon>Microcoleaceae</taxon>
        <taxon>Planktothrix</taxon>
    </lineage>
</organism>
<dbReference type="EMBL" id="CM002803">
    <property type="protein sequence ID" value="KEI65543.1"/>
    <property type="molecule type" value="Genomic_DNA"/>
</dbReference>
<dbReference type="GO" id="GO:0046906">
    <property type="term" value="F:tetrapyrrole binding"/>
    <property type="evidence" value="ECO:0007669"/>
    <property type="project" value="TreeGrafter"/>
</dbReference>
<proteinExistence type="predicted"/>
<dbReference type="SUPFAM" id="SSF140869">
    <property type="entry name" value="GUN4-like"/>
    <property type="match status" value="1"/>
</dbReference>
<keyword evidence="4" id="KW-1185">Reference proteome</keyword>
<dbReference type="eggNOG" id="COG0515">
    <property type="taxonomic scope" value="Bacteria"/>
</dbReference>
<dbReference type="GO" id="GO:0030288">
    <property type="term" value="C:outer membrane-bounded periplasmic space"/>
    <property type="evidence" value="ECO:0007669"/>
    <property type="project" value="TreeGrafter"/>
</dbReference>
<feature type="domain" description="GUN4 N-terminal ARM-like repeat" evidence="2">
    <location>
        <begin position="37"/>
        <end position="115"/>
    </location>
</feature>
<feature type="domain" description="GUN4-like" evidence="1">
    <location>
        <begin position="123"/>
        <end position="262"/>
    </location>
</feature>
<dbReference type="SUPFAM" id="SSF48371">
    <property type="entry name" value="ARM repeat"/>
    <property type="match status" value="1"/>
</dbReference>
<dbReference type="Pfam" id="PF05419">
    <property type="entry name" value="GUN4"/>
    <property type="match status" value="1"/>
</dbReference>
<dbReference type="Proteomes" id="UP000027395">
    <property type="component" value="Chromosome"/>
</dbReference>
<dbReference type="PANTHER" id="PTHR34800:SF1">
    <property type="entry name" value="TETRAPYRROLE-BINDING PROTEIN, CHLOROPLASTIC"/>
    <property type="match status" value="1"/>
</dbReference>
<dbReference type="CDD" id="cd16383">
    <property type="entry name" value="GUN4"/>
    <property type="match status" value="1"/>
</dbReference>
<accession>A0A073CD15</accession>
<dbReference type="Gene3D" id="1.25.40.620">
    <property type="match status" value="1"/>
</dbReference>
<dbReference type="HOGENOM" id="CLU_097086_0_0_3"/>
<dbReference type="STRING" id="388467.A19Y_0318"/>
<evidence type="ECO:0000313" key="4">
    <source>
        <dbReference type="Proteomes" id="UP000027395"/>
    </source>
</evidence>
<sequence length="274" mass="31249">MTDPCTIVKVKNAMLNPNYLMPRPMTDLTTSPQENYAMSADELRSGLFSASAKAQFQLLETLTQGGETVWEVLMEFLLKQQSNPFSLINGKVYQILYTAIPTSEKVSHFLKLHFPTGIVPLKSDTGIDYIPLQTLLAQQDFLEADKLSVQKLCELAGSSAVQRKWLYFSEIERFPITDLQTIDSLWCIHSEGKFGYSVQRELWLGVNKNWDKLWPKIGWRTGRNWTRYPQGFTWDLTAPKGHLPLSNQLRGVRVIEALLSHPAWSQSQPSVTIR</sequence>
<dbReference type="Pfam" id="PF16416">
    <property type="entry name" value="GUN4_N"/>
    <property type="match status" value="1"/>
</dbReference>
<reference evidence="3 4" key="1">
    <citation type="journal article" date="2014" name="Appl. Environ. Microbiol.">
        <title>Elucidation of insertion elements encoded on plasmids and in vitro construction of shuttle vectors from the toxic cyanobacterium Planktothrix.</title>
        <authorList>
            <person name="Christiansen G."/>
            <person name="Goesmann A."/>
            <person name="Kurmayer R."/>
        </authorList>
    </citation>
    <scope>NUCLEOTIDE SEQUENCE [LARGE SCALE GENOMIC DNA]</scope>
    <source>
        <strain evidence="3 4">NIVA-CYA 126/8</strain>
    </source>
</reference>
<dbReference type="AlphaFoldDB" id="A0A073CD15"/>
<evidence type="ECO:0008006" key="5">
    <source>
        <dbReference type="Google" id="ProtNLM"/>
    </source>
</evidence>
<evidence type="ECO:0000313" key="3">
    <source>
        <dbReference type="EMBL" id="KEI65543.1"/>
    </source>
</evidence>
<dbReference type="PATRIC" id="fig|388467.6.peg.269"/>
<dbReference type="InterPro" id="IPR008629">
    <property type="entry name" value="GUN4-like"/>
</dbReference>
<dbReference type="PANTHER" id="PTHR34800">
    <property type="entry name" value="TETRAPYRROLE-BINDING PROTEIN, CHLOROPLASTIC"/>
    <property type="match status" value="1"/>
</dbReference>